<dbReference type="InterPro" id="IPR003787">
    <property type="entry name" value="Sulphur_relay_DsrE/F-like"/>
</dbReference>
<dbReference type="Pfam" id="PF02635">
    <property type="entry name" value="DsrE"/>
    <property type="match status" value="1"/>
</dbReference>
<feature type="chain" id="PRO_5019826589" evidence="1">
    <location>
        <begin position="22"/>
        <end position="139"/>
    </location>
</feature>
<dbReference type="InterPro" id="IPR027396">
    <property type="entry name" value="DsrEFH-like"/>
</dbReference>
<dbReference type="SUPFAM" id="SSF75169">
    <property type="entry name" value="DsrEFH-like"/>
    <property type="match status" value="1"/>
</dbReference>
<gene>
    <name evidence="2" type="ORF">DFR35_2406</name>
</gene>
<reference evidence="2 3" key="1">
    <citation type="submission" date="2018-10" db="EMBL/GenBank/DDBJ databases">
        <title>Genomic Encyclopedia of Type Strains, Phase IV (KMG-IV): sequencing the most valuable type-strain genomes for metagenomic binning, comparative biology and taxonomic classification.</title>
        <authorList>
            <person name="Goeker M."/>
        </authorList>
    </citation>
    <scope>NUCLEOTIDE SEQUENCE [LARGE SCALE GENOMIC DNA]</scope>
    <source>
        <strain evidence="2 3">DSM 26916</strain>
    </source>
</reference>
<keyword evidence="1" id="KW-0732">Signal</keyword>
<proteinExistence type="predicted"/>
<dbReference type="RefSeq" id="WP_121242706.1">
    <property type="nucleotide sequence ID" value="NZ_BHVV01000003.1"/>
</dbReference>
<accession>A0A497XBR6</accession>
<evidence type="ECO:0000313" key="2">
    <source>
        <dbReference type="EMBL" id="RLJ63773.1"/>
    </source>
</evidence>
<sequence length="139" mass="14834">MKTATASRMLVAAVLSAVALAGVAAPQNRVVLQVSDADSASWNQTINVARNIQTAYGKDNVAVEMVIFGNGIGLATFDSPLAERLNESIAAGVEVAVCENTMKARKLKREDMNTKAAFVPAGVVELIKKQQEGWTYIRP</sequence>
<feature type="signal peptide" evidence="1">
    <location>
        <begin position="1"/>
        <end position="21"/>
    </location>
</feature>
<protein>
    <submittedName>
        <fullName evidence="2">Uncharacterized protein</fullName>
    </submittedName>
</protein>
<keyword evidence="3" id="KW-1185">Reference proteome</keyword>
<dbReference type="OrthoDB" id="5295901at2"/>
<comment type="caution">
    <text evidence="2">The sequence shown here is derived from an EMBL/GenBank/DDBJ whole genome shotgun (WGS) entry which is preliminary data.</text>
</comment>
<evidence type="ECO:0000313" key="3">
    <source>
        <dbReference type="Proteomes" id="UP000268908"/>
    </source>
</evidence>
<dbReference type="AlphaFoldDB" id="A0A497XBR6"/>
<organism evidence="2 3">
    <name type="scientific">Sulfurisoma sediminicola</name>
    <dbReference type="NCBI Taxonomy" id="1381557"/>
    <lineage>
        <taxon>Bacteria</taxon>
        <taxon>Pseudomonadati</taxon>
        <taxon>Pseudomonadota</taxon>
        <taxon>Betaproteobacteria</taxon>
        <taxon>Nitrosomonadales</taxon>
        <taxon>Sterolibacteriaceae</taxon>
        <taxon>Sulfurisoma</taxon>
    </lineage>
</organism>
<dbReference type="Gene3D" id="3.40.1260.10">
    <property type="entry name" value="DsrEFH-like"/>
    <property type="match status" value="1"/>
</dbReference>
<dbReference type="PANTHER" id="PTHR37691:SF1">
    <property type="entry name" value="BLR3518 PROTEIN"/>
    <property type="match status" value="1"/>
</dbReference>
<dbReference type="PANTHER" id="PTHR37691">
    <property type="entry name" value="BLR3518 PROTEIN"/>
    <property type="match status" value="1"/>
</dbReference>
<dbReference type="Proteomes" id="UP000268908">
    <property type="component" value="Unassembled WGS sequence"/>
</dbReference>
<evidence type="ECO:0000256" key="1">
    <source>
        <dbReference type="SAM" id="SignalP"/>
    </source>
</evidence>
<name>A0A497XBR6_9PROT</name>
<dbReference type="EMBL" id="RCCI01000006">
    <property type="protein sequence ID" value="RLJ63773.1"/>
    <property type="molecule type" value="Genomic_DNA"/>
</dbReference>